<evidence type="ECO:0000313" key="1">
    <source>
        <dbReference type="EMBL" id="PJC80016.1"/>
    </source>
</evidence>
<dbReference type="EMBL" id="PFQM01000081">
    <property type="protein sequence ID" value="PJC80016.1"/>
    <property type="molecule type" value="Genomic_DNA"/>
</dbReference>
<feature type="non-terminal residue" evidence="1">
    <location>
        <position position="1"/>
    </location>
</feature>
<dbReference type="InterPro" id="IPR047654">
    <property type="entry name" value="IS1634_transpos"/>
</dbReference>
<sequence>IFGHVYDSVGFPDGLLRDLVVARIVYPKSKLATIRYLDQYLGIKLPIDKVYRFLDTCDKNELTKIAFDFVSKKNNGVALIFYDVTTLYFEVNDEDDLRKRGYSKDHKNELPQIVIGLFVDKDGYPFDFDFYEGSMFEGHTFPVAVKALVEKYKFKSDDLVIVADAGMLSEKNINFLEAENLNYIVGARLKGLSEKIKKPIFLHDFTKISFFDTIYQIKIDNGDIRDKRLIVDYSLTRAKKDNYNRERLVKKLEEKINSKKPLIRKSKYLILENQGTVTGVDTQKVELDKRHDGLKGYWTNLKLESKDQDQSQNKNEPQEIIDQYHNLWKVEKAFRMSKSD</sequence>
<protein>
    <submittedName>
        <fullName evidence="1">Transposase</fullName>
    </submittedName>
</protein>
<gene>
    <name evidence="1" type="ORF">CO009_02935</name>
</gene>
<evidence type="ECO:0000313" key="2">
    <source>
        <dbReference type="Proteomes" id="UP000228960"/>
    </source>
</evidence>
<dbReference type="NCBIfam" id="NF033559">
    <property type="entry name" value="transpos_IS1634"/>
    <property type="match status" value="1"/>
</dbReference>
<comment type="caution">
    <text evidence="1">The sequence shown here is derived from an EMBL/GenBank/DDBJ whole genome shotgun (WGS) entry which is preliminary data.</text>
</comment>
<organism evidence="1 2">
    <name type="scientific">Candidatus Shapirobacteria bacterium CG_4_8_14_3_um_filter_35_11</name>
    <dbReference type="NCBI Taxonomy" id="1974874"/>
    <lineage>
        <taxon>Bacteria</taxon>
        <taxon>Candidatus Shapironibacteriota</taxon>
    </lineage>
</organism>
<proteinExistence type="predicted"/>
<feature type="non-terminal residue" evidence="1">
    <location>
        <position position="340"/>
    </location>
</feature>
<name>A0A2M8GJM7_9BACT</name>
<dbReference type="PANTHER" id="PTHR34614:SF2">
    <property type="entry name" value="TRANSPOSASE IS4-LIKE DOMAIN-CONTAINING PROTEIN"/>
    <property type="match status" value="1"/>
</dbReference>
<dbReference type="AlphaFoldDB" id="A0A2M8GJM7"/>
<accession>A0A2M8GJM7</accession>
<dbReference type="PANTHER" id="PTHR34614">
    <property type="match status" value="1"/>
</dbReference>
<reference evidence="2" key="1">
    <citation type="submission" date="2017-09" db="EMBL/GenBank/DDBJ databases">
        <title>Depth-based differentiation of microbial function through sediment-hosted aquifers and enrichment of novel symbionts in the deep terrestrial subsurface.</title>
        <authorList>
            <person name="Probst A.J."/>
            <person name="Ladd B."/>
            <person name="Jarett J.K."/>
            <person name="Geller-Mcgrath D.E."/>
            <person name="Sieber C.M.K."/>
            <person name="Emerson J.B."/>
            <person name="Anantharaman K."/>
            <person name="Thomas B.C."/>
            <person name="Malmstrom R."/>
            <person name="Stieglmeier M."/>
            <person name="Klingl A."/>
            <person name="Woyke T."/>
            <person name="Ryan C.M."/>
            <person name="Banfield J.F."/>
        </authorList>
    </citation>
    <scope>NUCLEOTIDE SEQUENCE [LARGE SCALE GENOMIC DNA]</scope>
</reference>
<dbReference type="Proteomes" id="UP000228960">
    <property type="component" value="Unassembled WGS sequence"/>
</dbReference>